<dbReference type="SUPFAM" id="SSF53335">
    <property type="entry name" value="S-adenosyl-L-methionine-dependent methyltransferases"/>
    <property type="match status" value="1"/>
</dbReference>
<dbReference type="InterPro" id="IPR049552">
    <property type="entry name" value="PKS_DH_N"/>
</dbReference>
<dbReference type="InterPro" id="IPR049900">
    <property type="entry name" value="PKS_mFAS_DH"/>
</dbReference>
<evidence type="ECO:0000259" key="13">
    <source>
        <dbReference type="PROSITE" id="PS50075"/>
    </source>
</evidence>
<dbReference type="Gene3D" id="3.30.559.10">
    <property type="entry name" value="Chloramphenicol acetyltransferase-like domain"/>
    <property type="match status" value="1"/>
</dbReference>
<dbReference type="InterPro" id="IPR016035">
    <property type="entry name" value="Acyl_Trfase/lysoPLipase"/>
</dbReference>
<dbReference type="InterPro" id="IPR000542">
    <property type="entry name" value="Carn_acyl_trans"/>
</dbReference>
<dbReference type="SMART" id="SM00826">
    <property type="entry name" value="PKS_DH"/>
    <property type="match status" value="1"/>
</dbReference>
<dbReference type="Gene3D" id="3.30.70.3290">
    <property type="match status" value="1"/>
</dbReference>
<feature type="region of interest" description="C-terminal hotdog fold" evidence="11">
    <location>
        <begin position="1093"/>
        <end position="1250"/>
    </location>
</feature>
<dbReference type="SMART" id="SM00825">
    <property type="entry name" value="PKS_KS"/>
    <property type="match status" value="1"/>
</dbReference>
<keyword evidence="8" id="KW-0511">Multifunctional enzyme</keyword>
<dbReference type="PROSITE" id="PS52019">
    <property type="entry name" value="PKS_MFAS_DH"/>
    <property type="match status" value="1"/>
</dbReference>
<dbReference type="InterPro" id="IPR020841">
    <property type="entry name" value="PKS_Beta-ketoAc_synthase_dom"/>
</dbReference>
<dbReference type="Gene3D" id="3.30.559.70">
    <property type="entry name" value="Choline/Carnitine o-acyltransferase, domain 2"/>
    <property type="match status" value="1"/>
</dbReference>
<dbReference type="InterPro" id="IPR042231">
    <property type="entry name" value="Cho/carn_acyl_trans_2"/>
</dbReference>
<accession>A0A395GKD6</accession>
<dbReference type="Pfam" id="PF00109">
    <property type="entry name" value="ketoacyl-synt"/>
    <property type="match status" value="1"/>
</dbReference>
<proteinExistence type="inferred from homology"/>
<keyword evidence="5" id="KW-0808">Transferase</keyword>
<keyword evidence="6" id="KW-0276">Fatty acid metabolism</keyword>
<dbReference type="PROSITE" id="PS51257">
    <property type="entry name" value="PROKAR_LIPOPROTEIN"/>
    <property type="match status" value="1"/>
</dbReference>
<dbReference type="CDD" id="cd02440">
    <property type="entry name" value="AdoMet_MTases"/>
    <property type="match status" value="1"/>
</dbReference>
<name>A0A395GKD6_9EURO</name>
<reference evidence="16 17" key="1">
    <citation type="submission" date="2018-02" db="EMBL/GenBank/DDBJ databases">
        <title>The genomes of Aspergillus section Nigri reveals drivers in fungal speciation.</title>
        <authorList>
            <consortium name="DOE Joint Genome Institute"/>
            <person name="Vesth T.C."/>
            <person name="Nybo J."/>
            <person name="Theobald S."/>
            <person name="Brandl J."/>
            <person name="Frisvad J.C."/>
            <person name="Nielsen K.F."/>
            <person name="Lyhne E.K."/>
            <person name="Kogle M.E."/>
            <person name="Kuo A."/>
            <person name="Riley R."/>
            <person name="Clum A."/>
            <person name="Nolan M."/>
            <person name="Lipzen A."/>
            <person name="Salamov A."/>
            <person name="Henrissat B."/>
            <person name="Wiebenga A."/>
            <person name="De vries R.P."/>
            <person name="Grigoriev I.V."/>
            <person name="Mortensen U.H."/>
            <person name="Andersen M.R."/>
            <person name="Baker S.E."/>
        </authorList>
    </citation>
    <scope>NUCLEOTIDE SEQUENCE [LARGE SCALE GENOMIC DNA]</scope>
    <source>
        <strain evidence="16 17">CBS 121593</strain>
    </source>
</reference>
<feature type="active site" description="Proton acceptor; for dehydratase activity" evidence="11">
    <location>
        <position position="960"/>
    </location>
</feature>
<dbReference type="GO" id="GO:0016406">
    <property type="term" value="F:carnitine O-acyltransferase activity"/>
    <property type="evidence" value="ECO:0007669"/>
    <property type="project" value="UniProtKB-ARBA"/>
</dbReference>
<dbReference type="OrthoDB" id="329835at2759"/>
<evidence type="ECO:0000256" key="4">
    <source>
        <dbReference type="ARBA" id="ARBA00022553"/>
    </source>
</evidence>
<evidence type="ECO:0000256" key="9">
    <source>
        <dbReference type="ARBA" id="ARBA00023315"/>
    </source>
</evidence>
<dbReference type="VEuPathDB" id="FungiDB:BO80DRAFT_244580"/>
<dbReference type="PROSITE" id="PS00440">
    <property type="entry name" value="ACYLTRANSF_C_2"/>
    <property type="match status" value="1"/>
</dbReference>
<feature type="active site" description="Proton acceptor" evidence="10">
    <location>
        <position position="2443"/>
    </location>
</feature>
<dbReference type="Pfam" id="PF00755">
    <property type="entry name" value="Carn_acyltransf"/>
    <property type="match status" value="1"/>
</dbReference>
<dbReference type="InterPro" id="IPR050091">
    <property type="entry name" value="PKS_NRPS_Biosynth_Enz"/>
</dbReference>
<dbReference type="Gene3D" id="3.10.129.110">
    <property type="entry name" value="Polyketide synthase dehydratase"/>
    <property type="match status" value="1"/>
</dbReference>
<dbReference type="Pfam" id="PF00550">
    <property type="entry name" value="PP-binding"/>
    <property type="match status" value="1"/>
</dbReference>
<evidence type="ECO:0000259" key="14">
    <source>
        <dbReference type="PROSITE" id="PS52004"/>
    </source>
</evidence>
<dbReference type="SUPFAM" id="SSF52777">
    <property type="entry name" value="CoA-dependent acyltransferases"/>
    <property type="match status" value="2"/>
</dbReference>
<evidence type="ECO:0000256" key="3">
    <source>
        <dbReference type="ARBA" id="ARBA00022450"/>
    </source>
</evidence>
<evidence type="ECO:0000256" key="2">
    <source>
        <dbReference type="ARBA" id="ARBA00022448"/>
    </source>
</evidence>
<dbReference type="Pfam" id="PF08242">
    <property type="entry name" value="Methyltransf_12"/>
    <property type="match status" value="1"/>
</dbReference>
<dbReference type="Pfam" id="PF02801">
    <property type="entry name" value="Ketoacyl-synt_C"/>
    <property type="match status" value="1"/>
</dbReference>
<keyword evidence="3" id="KW-0596">Phosphopantetheine</keyword>
<dbReference type="InterPro" id="IPR032821">
    <property type="entry name" value="PKS_assoc"/>
</dbReference>
<dbReference type="GO" id="GO:0004312">
    <property type="term" value="F:fatty acid synthase activity"/>
    <property type="evidence" value="ECO:0007669"/>
    <property type="project" value="TreeGrafter"/>
</dbReference>
<dbReference type="CDD" id="cd00833">
    <property type="entry name" value="PKS"/>
    <property type="match status" value="1"/>
</dbReference>
<dbReference type="Pfam" id="PF00698">
    <property type="entry name" value="Acyl_transf_1"/>
    <property type="match status" value="1"/>
</dbReference>
<dbReference type="SUPFAM" id="SSF55048">
    <property type="entry name" value="Probable ACP-binding domain of malonyl-CoA ACP transacylase"/>
    <property type="match status" value="1"/>
</dbReference>
<dbReference type="EMBL" id="KZ824482">
    <property type="protein sequence ID" value="RAK95950.1"/>
    <property type="molecule type" value="Genomic_DNA"/>
</dbReference>
<evidence type="ECO:0000313" key="16">
    <source>
        <dbReference type="EMBL" id="RAK95950.1"/>
    </source>
</evidence>
<keyword evidence="4" id="KW-0597">Phosphoprotein</keyword>
<evidence type="ECO:0000256" key="10">
    <source>
        <dbReference type="PIRSR" id="PIRSR600542-1"/>
    </source>
</evidence>
<feature type="region of interest" description="Disordered" evidence="12">
    <location>
        <begin position="2595"/>
        <end position="2624"/>
    </location>
</feature>
<dbReference type="InterPro" id="IPR049551">
    <property type="entry name" value="PKS_DH_C"/>
</dbReference>
<dbReference type="InterPro" id="IPR013217">
    <property type="entry name" value="Methyltransf_12"/>
</dbReference>
<feature type="compositionally biased region" description="Low complexity" evidence="12">
    <location>
        <begin position="2595"/>
        <end position="2619"/>
    </location>
</feature>
<dbReference type="InterPro" id="IPR016036">
    <property type="entry name" value="Malonyl_transacylase_ACP-bd"/>
</dbReference>
<dbReference type="PANTHER" id="PTHR43775:SF22">
    <property type="entry name" value="SYNTHASE, PUTATIVE (JCVI)-RELATED"/>
    <property type="match status" value="1"/>
</dbReference>
<dbReference type="GeneID" id="37219445"/>
<feature type="active site" description="Proton donor; for dehydratase activity" evidence="11">
    <location>
        <position position="1159"/>
    </location>
</feature>
<sequence>MKTPPSPPIPIAVIGIGCRLSGDVADTEGLWRLLSTGQDTWSDVPSDRFAWESFDHASRQAPGSYRHRGGHFLAGDVAAFDADFFGISALEAQAMDPQHRHALEVAYEALENAGLRLEQLRGSDTGVFVATFTRDYENMLYKDPLSLPKYAMTGLGPAIASSRISYVFDLRGPSVTLDTGCSGSLVALHQACQSLQLGETTLALAGGTSLMLNPDTMVPMHQLHFLNPQGRSLAFDAEGSGYGRGEGVTMVVLKRLDDAMRDRDPIRGIIRGTAVGQDGRTQGITAPSMHAQRGLIESIYRSTGLATGGTAYVEAHGTGTVKGDVTEIEALHAAFCAGRTTSEPLHVGSIKANVGHTESASGLAGLIKAILVLEKGWIPPTPSVQHLRSQLVPYQSRIAISGTQMTPFPSHAIRRASVNSFAYGGTNAHVIVDGAPACSEASAVTKGVDSPNPPVPRLFVLSAHSRASLQAKMSRVQDWLREQGASLSLRDLAYTLVHRRSLLPWRFTWVGATPEEVSAGLQGGHSQDLTRSPRHSRLVFLFTGQGAQWYAMGRELLPVSTFHQSVQTSRVILTRLGARWDLLEELGRTKEASRLSDSTIGQPATTALQIALVQTLRHVGLQPAAVLGHSSGEIAAAYTVGAISHETALRVSYERGLVAQPSQSGTLTKGAMLAVGLGEEAVQPYLASVTTGLLVVACANSPTSVTVSGDVTAVEELQATLSTLEPPVPFTRLRVDTAYHSHHMQRVAGVYRCALGELPPVVPVHHPIPFFSSVTAQRKPHGFDAWYWVDNMVSKVDFHGALTALSQQLTVEMPDTHHHYLEIGPHGALSAYVHETLGLSDGQSHSYTPTLTRNRPADLSLLRAVGSVLEHGSCLDPTTAAPLHHSSDPVSPPDVLTNLPGYTWDHSRSYWAESRLSRRHRLRPHAYHDLCGLRCPDDTLLEPRFRHLLSTHSLPWLCDHRVDGAIIFPGAGYLAMALEAKRQVTQARCHPRPPSITRYLFRDVSFTKLLEIPPTGDEIELLLSFRNSDDPNADAGDPVTAWEEFRMSSVTSSGSATHHCRGWIRVEVLAPTEQQQQSDAMGETLTPLLTDGTLHPWNPQSLYAGLRSGGHYWGPSFARITRFRGHERAATGTIVIPHMAESMPDQHLQPHTIHPATLDAVIHSTLLLFSRACGRSVMFPVHVGALAVSAGIRRAPGEELEFGARIEPGAGRDQTEMAVVAWQRNADGEREVCLELRAGRLKGTAEKAEKAETDAAPSLCFEEIQWRCDVDVDSGALDRQPVGSGEEAAEEGAFGRLTRYLNARTQQMARAGVSSVTDDEVAPQHRRYFAWLKELAHRGAARPDIPAEPMDQPSGAEAQTLDLIQAHLRPLLLGETAAIALLLEHEDLLRRLYATDWSASRCYPQLHTYLSHLAFKRPGLRILEIGAGTGGATLPLLEALCPRPDTTSTAHPDAIASYHFTDISAGFFSQAQATLHPWQSILTYQTLDIGQDPLAQGFEPHAYDVVFAYNSLHVTDSVDMAIAHARRLLKPGGRLVLLEMTVLHDFVNAIYGLFPGWYRDRSDGRVAAPLLAVGEWQDRLHRGGFRGLPVVWHDFEGRDARRTSLLVATADGSGGSGGLAEVDSSRPVELAVVGGHLARVPGLELALRARGVRMNDPIPWEGYMGDATVATMLSDRGDTVVIAFSGDVVDGATAVDTMSFTIRGILLIVPPYPDRREGYRAPETVPGQSGHPTIPVLTLQLCGDISGHVAAIAQQAVDLMRSRFGESTMTTTESAAPDNFYVSTAGQILIPRLVPRQSLVQGTGSSDRPPASSRAVAGSGTTLQKTFLVRGKLDETTTRLVQYLNTRGVLEIVIHATQNIPDRLRQDFEGQLWIRGITGVHVLDVEPGTDGQELVRQLPSLQSSAVGCVLVGEDHQYVTALQPAVEVRTIIQLQDVVQLSGENLPLPLGNVISIYLPLDTATAALTSREFEALADYALTRQRSTIVVAGLNTRGPNDKNDAFWSHQSTAIAPTAKTDNDTAKPALPAVPVEEEIQDAKTPQDARRIAHHLVREFLSTLIALDPNAITAHASVEELGLDSFMVFRMRNWIFGTFKATLKPKEISDSANVDRLVSTILERTRFRDWEAGKEQKEELASAATVIAPHARSESLPRQPLPALSTSLDGYLAAVESFCTPAELARTRAEIAHFQSPEGLGVELQRRLQAQAHSRPTDSWLADLYMERRFLALRSSLVGYQTYFGTHPPGGPVSPAEKAALLTWTTGQFQRQLESGELETQYVSGQAVDPESYHWQFNACRVPQKGLDRIEKYSFAEHSHIAVFRRGHAFAVPLVDGDGFLPVEALQARFQTILDLPLEASALSLLTADGREQWAEHRSQLLQSGEHNAASIRLIEAAAFIVCLDETSPETPSARFRQFLLADSGNRWFDKTLQIVVCPNGTSASVMEHSHLDGLSVGPLHAALNRAIDTYQPRPSRPSPLPADSITPLPITLPSHIASYLPTLSQALQIRFASTTFASLTLCDTLLPAFCNAHRLPFQGTLQLAFQLAARRFYGYTPPATETVSMSHFRHGRVDVNAIIHPKMLHFLDVASSSFAPSASSTSSSPISASPTSSSSSAQLRSPPDSQHHPLDRAELRRHALAATKEHTLHLNRVCHGRGYNRHLLALEWMLSPEEDRPTFFQDPSYRKSQPGRVLTSSFATGWLEGGFVYPPAESILVYWEVLEEEARLRFSIFGNGVDAEGYGRCLEDAAREVQAILCEAPTSHALHMTSPR</sequence>
<dbReference type="PROSITE" id="PS52004">
    <property type="entry name" value="KS3_2"/>
    <property type="match status" value="1"/>
</dbReference>
<feature type="domain" description="Ketosynthase family 3 (KS3)" evidence="14">
    <location>
        <begin position="8"/>
        <end position="434"/>
    </location>
</feature>
<feature type="region of interest" description="Disordered" evidence="12">
    <location>
        <begin position="1799"/>
        <end position="1819"/>
    </location>
</feature>
<keyword evidence="2" id="KW-0813">Transport</keyword>
<evidence type="ECO:0000256" key="5">
    <source>
        <dbReference type="ARBA" id="ARBA00022679"/>
    </source>
</evidence>
<keyword evidence="17" id="KW-1185">Reference proteome</keyword>
<dbReference type="Gene3D" id="3.40.366.10">
    <property type="entry name" value="Malonyl-Coenzyme A Acyl Carrier Protein, domain 2"/>
    <property type="match status" value="1"/>
</dbReference>
<dbReference type="Pfam" id="PF16197">
    <property type="entry name" value="KAsynt_C_assoc"/>
    <property type="match status" value="1"/>
</dbReference>
<dbReference type="InterPro" id="IPR001227">
    <property type="entry name" value="Ac_transferase_dom_sf"/>
</dbReference>
<dbReference type="Gene3D" id="1.10.1200.10">
    <property type="entry name" value="ACP-like"/>
    <property type="match status" value="1"/>
</dbReference>
<evidence type="ECO:0000256" key="7">
    <source>
        <dbReference type="ARBA" id="ARBA00023098"/>
    </source>
</evidence>
<evidence type="ECO:0000256" key="8">
    <source>
        <dbReference type="ARBA" id="ARBA00023268"/>
    </source>
</evidence>
<evidence type="ECO:0000256" key="6">
    <source>
        <dbReference type="ARBA" id="ARBA00022832"/>
    </source>
</evidence>
<dbReference type="SUPFAM" id="SSF53901">
    <property type="entry name" value="Thiolase-like"/>
    <property type="match status" value="1"/>
</dbReference>
<dbReference type="PANTHER" id="PTHR43775">
    <property type="entry name" value="FATTY ACID SYNTHASE"/>
    <property type="match status" value="1"/>
</dbReference>
<keyword evidence="7" id="KW-0443">Lipid metabolism</keyword>
<dbReference type="PROSITE" id="PS50075">
    <property type="entry name" value="CARRIER"/>
    <property type="match status" value="1"/>
</dbReference>
<feature type="domain" description="PKS/mFAS DH" evidence="15">
    <location>
        <begin position="928"/>
        <end position="1250"/>
    </location>
</feature>
<dbReference type="GO" id="GO:0006633">
    <property type="term" value="P:fatty acid biosynthetic process"/>
    <property type="evidence" value="ECO:0007669"/>
    <property type="project" value="TreeGrafter"/>
</dbReference>
<dbReference type="Proteomes" id="UP000249402">
    <property type="component" value="Unassembled WGS sequence"/>
</dbReference>
<dbReference type="InterPro" id="IPR029063">
    <property type="entry name" value="SAM-dependent_MTases_sf"/>
</dbReference>
<dbReference type="Gene3D" id="1.10.275.20">
    <property type="entry name" value="Choline/Carnitine o-acyltransferase"/>
    <property type="match status" value="1"/>
</dbReference>
<protein>
    <submittedName>
        <fullName evidence="16">Uncharacterized protein</fullName>
    </submittedName>
</protein>
<dbReference type="InterPro" id="IPR016039">
    <property type="entry name" value="Thiolase-like"/>
</dbReference>
<feature type="domain" description="Carrier" evidence="13">
    <location>
        <begin position="2041"/>
        <end position="2119"/>
    </location>
</feature>
<dbReference type="GO" id="GO:0044550">
    <property type="term" value="P:secondary metabolite biosynthetic process"/>
    <property type="evidence" value="ECO:0007669"/>
    <property type="project" value="TreeGrafter"/>
</dbReference>
<dbReference type="InterPro" id="IPR036736">
    <property type="entry name" value="ACP-like_sf"/>
</dbReference>
<evidence type="ECO:0000259" key="15">
    <source>
        <dbReference type="PROSITE" id="PS52019"/>
    </source>
</evidence>
<dbReference type="SMART" id="SM00827">
    <property type="entry name" value="PKS_AT"/>
    <property type="match status" value="1"/>
</dbReference>
<dbReference type="InterPro" id="IPR014043">
    <property type="entry name" value="Acyl_transferase_dom"/>
</dbReference>
<feature type="region of interest" description="N-terminal hotdog fold" evidence="11">
    <location>
        <begin position="928"/>
        <end position="1071"/>
    </location>
</feature>
<dbReference type="STRING" id="1448316.A0A395GKD6"/>
<dbReference type="Gene3D" id="3.40.50.150">
    <property type="entry name" value="Vaccinia Virus protein VP39"/>
    <property type="match status" value="1"/>
</dbReference>
<evidence type="ECO:0000256" key="12">
    <source>
        <dbReference type="SAM" id="MobiDB-lite"/>
    </source>
</evidence>
<dbReference type="Gene3D" id="3.40.47.10">
    <property type="match status" value="1"/>
</dbReference>
<dbReference type="SUPFAM" id="SSF52151">
    <property type="entry name" value="FabD/lysophospholipase-like"/>
    <property type="match status" value="1"/>
</dbReference>
<dbReference type="Pfam" id="PF14765">
    <property type="entry name" value="PS-DH"/>
    <property type="match status" value="1"/>
</dbReference>
<dbReference type="InterPro" id="IPR042104">
    <property type="entry name" value="PKS_dehydratase_sf"/>
</dbReference>
<dbReference type="InterPro" id="IPR039551">
    <property type="entry name" value="Cho/carn_acyl_trans"/>
</dbReference>
<dbReference type="InterPro" id="IPR042572">
    <property type="entry name" value="Carn_acyl_trans_N"/>
</dbReference>
<dbReference type="InterPro" id="IPR020807">
    <property type="entry name" value="PKS_DH"/>
</dbReference>
<dbReference type="Pfam" id="PF21089">
    <property type="entry name" value="PKS_DH_N"/>
    <property type="match status" value="1"/>
</dbReference>
<comment type="similarity">
    <text evidence="1">Belongs to the carnitine/choline acetyltransferase family.</text>
</comment>
<dbReference type="InterPro" id="IPR023213">
    <property type="entry name" value="CAT-like_dom_sf"/>
</dbReference>
<dbReference type="InterPro" id="IPR014030">
    <property type="entry name" value="Ketoacyl_synth_N"/>
</dbReference>
<dbReference type="SUPFAM" id="SSF47336">
    <property type="entry name" value="ACP-like"/>
    <property type="match status" value="1"/>
</dbReference>
<dbReference type="InterPro" id="IPR009081">
    <property type="entry name" value="PP-bd_ACP"/>
</dbReference>
<dbReference type="InterPro" id="IPR014031">
    <property type="entry name" value="Ketoacyl_synth_C"/>
</dbReference>
<organism evidence="16 17">
    <name type="scientific">Aspergillus ibericus CBS 121593</name>
    <dbReference type="NCBI Taxonomy" id="1448316"/>
    <lineage>
        <taxon>Eukaryota</taxon>
        <taxon>Fungi</taxon>
        <taxon>Dikarya</taxon>
        <taxon>Ascomycota</taxon>
        <taxon>Pezizomycotina</taxon>
        <taxon>Eurotiomycetes</taxon>
        <taxon>Eurotiomycetidae</taxon>
        <taxon>Eurotiales</taxon>
        <taxon>Aspergillaceae</taxon>
        <taxon>Aspergillus</taxon>
        <taxon>Aspergillus subgen. Circumdati</taxon>
    </lineage>
</organism>
<keyword evidence="9" id="KW-0012">Acyltransferase</keyword>
<evidence type="ECO:0000256" key="1">
    <source>
        <dbReference type="ARBA" id="ARBA00005232"/>
    </source>
</evidence>
<gene>
    <name evidence="16" type="ORF">BO80DRAFT_244580</name>
</gene>
<evidence type="ECO:0000256" key="11">
    <source>
        <dbReference type="PROSITE-ProRule" id="PRU01363"/>
    </source>
</evidence>
<evidence type="ECO:0000313" key="17">
    <source>
        <dbReference type="Proteomes" id="UP000249402"/>
    </source>
</evidence>
<dbReference type="RefSeq" id="XP_025570278.1">
    <property type="nucleotide sequence ID" value="XM_025714580.1"/>
</dbReference>